<reference evidence="13" key="1">
    <citation type="submission" date="2022-05" db="EMBL/GenBank/DDBJ databases">
        <title>Jatrophihabitans sp. SB3-54 whole genome sequence.</title>
        <authorList>
            <person name="Suh M.K."/>
            <person name="Eom M.K."/>
            <person name="Kim J.S."/>
            <person name="Kim H.S."/>
            <person name="Do H.E."/>
            <person name="Shin Y.K."/>
            <person name="Lee J.-S."/>
        </authorList>
    </citation>
    <scope>NUCLEOTIDE SEQUENCE</scope>
    <source>
        <strain evidence="13">SB3-54</strain>
    </source>
</reference>
<keyword evidence="4" id="KW-0479">Metal-binding</keyword>
<evidence type="ECO:0000256" key="7">
    <source>
        <dbReference type="ARBA" id="ARBA00022842"/>
    </source>
</evidence>
<dbReference type="PROSITE" id="PS01012">
    <property type="entry name" value="FOLYLPOLYGLU_SYNT_2"/>
    <property type="match status" value="1"/>
</dbReference>
<evidence type="ECO:0000256" key="2">
    <source>
        <dbReference type="ARBA" id="ARBA00013025"/>
    </source>
</evidence>
<dbReference type="InterPro" id="IPR004101">
    <property type="entry name" value="Mur_ligase_C"/>
</dbReference>
<dbReference type="SUPFAM" id="SSF53244">
    <property type="entry name" value="MurD-like peptide ligases, peptide-binding domain"/>
    <property type="match status" value="1"/>
</dbReference>
<name>A0ABY7JZX1_9ACTN</name>
<evidence type="ECO:0000256" key="9">
    <source>
        <dbReference type="ARBA" id="ARBA00047493"/>
    </source>
</evidence>
<dbReference type="InterPro" id="IPR036615">
    <property type="entry name" value="Mur_ligase_C_dom_sf"/>
</dbReference>
<dbReference type="Pfam" id="PF02875">
    <property type="entry name" value="Mur_ligase_C"/>
    <property type="match status" value="1"/>
</dbReference>
<dbReference type="PANTHER" id="PTHR11136">
    <property type="entry name" value="FOLYLPOLYGLUTAMATE SYNTHASE-RELATED"/>
    <property type="match status" value="1"/>
</dbReference>
<dbReference type="NCBIfam" id="TIGR01499">
    <property type="entry name" value="folC"/>
    <property type="match status" value="1"/>
</dbReference>
<dbReference type="Pfam" id="PF08245">
    <property type="entry name" value="Mur_ligase_M"/>
    <property type="match status" value="1"/>
</dbReference>
<evidence type="ECO:0000313" key="14">
    <source>
        <dbReference type="Proteomes" id="UP001164693"/>
    </source>
</evidence>
<dbReference type="InterPro" id="IPR018109">
    <property type="entry name" value="Folylpolyglutamate_synth_CS"/>
</dbReference>
<evidence type="ECO:0000256" key="10">
    <source>
        <dbReference type="PIRNR" id="PIRNR001563"/>
    </source>
</evidence>
<dbReference type="Proteomes" id="UP001164693">
    <property type="component" value="Chromosome"/>
</dbReference>
<feature type="domain" description="Mur ligase C-terminal" evidence="11">
    <location>
        <begin position="309"/>
        <end position="438"/>
    </location>
</feature>
<keyword evidence="5 10" id="KW-0547">Nucleotide-binding</keyword>
<dbReference type="Gene3D" id="3.40.1190.10">
    <property type="entry name" value="Mur-like, catalytic domain"/>
    <property type="match status" value="1"/>
</dbReference>
<keyword evidence="3 10" id="KW-0436">Ligase</keyword>
<dbReference type="EC" id="6.3.2.17" evidence="2"/>
<dbReference type="Gene3D" id="3.90.190.20">
    <property type="entry name" value="Mur ligase, C-terminal domain"/>
    <property type="match status" value="1"/>
</dbReference>
<evidence type="ECO:0000256" key="3">
    <source>
        <dbReference type="ARBA" id="ARBA00022598"/>
    </source>
</evidence>
<gene>
    <name evidence="13" type="ORF">M6B22_04880</name>
</gene>
<evidence type="ECO:0000256" key="5">
    <source>
        <dbReference type="ARBA" id="ARBA00022741"/>
    </source>
</evidence>
<dbReference type="InterPro" id="IPR036565">
    <property type="entry name" value="Mur-like_cat_sf"/>
</dbReference>
<sequence>MSEKDKYAALLRQVETAIFTRRGEGHVHPSNDRMRALVELLGDPQRNYRAIHLTGTNGKTSTARMVDELLRGFGLRTGRYTSPHLSSVTERIVVDGAPVSDRTFVEGYRELAPYLELIDGQFDVPLSFFEIMTALAFSIFADTPVDVAVVEVGMGGEWDNTNVIDAEVAVVLPVDLDHTQYLGDTVEAIATEKAGIIKAGASAILAAQPEAAAAPLLRRAAAVQAQIAREGLEFGVLERRVAVGGQVLTLQGLGGVYDQVFVPLHGAHQAQNAACALAAVEAFFGAGGESGVIDVDTVRAAFAAVRSPGRLEAVRSAPTILLDAAHNPHGMTASVAAVSESFDFRRLVAVVGVLADKDARAILALLEPIADEIVVTQNSSERALAADELARTAVEIFGADRVTVEPRLDDAIETAVRLAEEDGGAGALSGSGVLVTGSVITAGEARLLLGGGS</sequence>
<dbReference type="InterPro" id="IPR013221">
    <property type="entry name" value="Mur_ligase_cen"/>
</dbReference>
<dbReference type="EMBL" id="CP097463">
    <property type="protein sequence ID" value="WAX58107.1"/>
    <property type="molecule type" value="Genomic_DNA"/>
</dbReference>
<dbReference type="SUPFAM" id="SSF53623">
    <property type="entry name" value="MurD-like peptide ligases, catalytic domain"/>
    <property type="match status" value="1"/>
</dbReference>
<evidence type="ECO:0000259" key="11">
    <source>
        <dbReference type="Pfam" id="PF02875"/>
    </source>
</evidence>
<comment type="catalytic activity">
    <reaction evidence="9">
        <text>(6S)-5,6,7,8-tetrahydrofolyl-(gamma-L-Glu)(n) + L-glutamate + ATP = (6S)-5,6,7,8-tetrahydrofolyl-(gamma-L-Glu)(n+1) + ADP + phosphate + H(+)</text>
        <dbReference type="Rhea" id="RHEA:10580"/>
        <dbReference type="Rhea" id="RHEA-COMP:14738"/>
        <dbReference type="Rhea" id="RHEA-COMP:14740"/>
        <dbReference type="ChEBI" id="CHEBI:15378"/>
        <dbReference type="ChEBI" id="CHEBI:29985"/>
        <dbReference type="ChEBI" id="CHEBI:30616"/>
        <dbReference type="ChEBI" id="CHEBI:43474"/>
        <dbReference type="ChEBI" id="CHEBI:141005"/>
        <dbReference type="ChEBI" id="CHEBI:456216"/>
        <dbReference type="EC" id="6.3.2.17"/>
    </reaction>
</comment>
<keyword evidence="14" id="KW-1185">Reference proteome</keyword>
<comment type="similarity">
    <text evidence="1 10">Belongs to the folylpolyglutamate synthase family.</text>
</comment>
<accession>A0ABY7JZX1</accession>
<evidence type="ECO:0000256" key="4">
    <source>
        <dbReference type="ARBA" id="ARBA00022723"/>
    </source>
</evidence>
<dbReference type="PANTHER" id="PTHR11136:SF0">
    <property type="entry name" value="DIHYDROFOLATE SYNTHETASE-RELATED"/>
    <property type="match status" value="1"/>
</dbReference>
<keyword evidence="6 10" id="KW-0067">ATP-binding</keyword>
<dbReference type="InterPro" id="IPR001645">
    <property type="entry name" value="Folylpolyglutamate_synth"/>
</dbReference>
<protein>
    <recommendedName>
        <fullName evidence="2">tetrahydrofolate synthase</fullName>
        <ecNumber evidence="2">6.3.2.17</ecNumber>
    </recommendedName>
    <alternativeName>
        <fullName evidence="8">Tetrahydrofolylpolyglutamate synthase</fullName>
    </alternativeName>
</protein>
<evidence type="ECO:0000259" key="12">
    <source>
        <dbReference type="Pfam" id="PF08245"/>
    </source>
</evidence>
<organism evidence="13 14">
    <name type="scientific">Jatrophihabitans cynanchi</name>
    <dbReference type="NCBI Taxonomy" id="2944128"/>
    <lineage>
        <taxon>Bacteria</taxon>
        <taxon>Bacillati</taxon>
        <taxon>Actinomycetota</taxon>
        <taxon>Actinomycetes</taxon>
        <taxon>Jatrophihabitantales</taxon>
        <taxon>Jatrophihabitantaceae</taxon>
        <taxon>Jatrophihabitans</taxon>
    </lineage>
</organism>
<evidence type="ECO:0000256" key="6">
    <source>
        <dbReference type="ARBA" id="ARBA00022840"/>
    </source>
</evidence>
<feature type="domain" description="Mur ligase central" evidence="12">
    <location>
        <begin position="134"/>
        <end position="280"/>
    </location>
</feature>
<evidence type="ECO:0000313" key="13">
    <source>
        <dbReference type="EMBL" id="WAX58107.1"/>
    </source>
</evidence>
<evidence type="ECO:0000256" key="8">
    <source>
        <dbReference type="ARBA" id="ARBA00030592"/>
    </source>
</evidence>
<dbReference type="PIRSF" id="PIRSF001563">
    <property type="entry name" value="Folylpolyglu_synth"/>
    <property type="match status" value="1"/>
</dbReference>
<keyword evidence="7" id="KW-0460">Magnesium</keyword>
<evidence type="ECO:0000256" key="1">
    <source>
        <dbReference type="ARBA" id="ARBA00008276"/>
    </source>
</evidence>
<proteinExistence type="inferred from homology"/>